<dbReference type="AlphaFoldDB" id="A0A0V1LX08"/>
<proteinExistence type="predicted"/>
<evidence type="ECO:0000313" key="1">
    <source>
        <dbReference type="EMBL" id="KRZ64048.1"/>
    </source>
</evidence>
<sequence length="30" mass="3539">MKTQCASLCLFSVFKISRFRSMFIQLQLVL</sequence>
<evidence type="ECO:0000313" key="2">
    <source>
        <dbReference type="Proteomes" id="UP000054843"/>
    </source>
</evidence>
<reference evidence="1 2" key="1">
    <citation type="submission" date="2015-01" db="EMBL/GenBank/DDBJ databases">
        <title>Evolution of Trichinella species and genotypes.</title>
        <authorList>
            <person name="Korhonen P.K."/>
            <person name="Edoardo P."/>
            <person name="Giuseppe L.R."/>
            <person name="Gasser R.B."/>
        </authorList>
    </citation>
    <scope>NUCLEOTIDE SEQUENCE [LARGE SCALE GENOMIC DNA]</scope>
    <source>
        <strain evidence="1">ISS1980</strain>
    </source>
</reference>
<name>A0A0V1LX08_9BILA</name>
<organism evidence="1 2">
    <name type="scientific">Trichinella papuae</name>
    <dbReference type="NCBI Taxonomy" id="268474"/>
    <lineage>
        <taxon>Eukaryota</taxon>
        <taxon>Metazoa</taxon>
        <taxon>Ecdysozoa</taxon>
        <taxon>Nematoda</taxon>
        <taxon>Enoplea</taxon>
        <taxon>Dorylaimia</taxon>
        <taxon>Trichinellida</taxon>
        <taxon>Trichinellidae</taxon>
        <taxon>Trichinella</taxon>
    </lineage>
</organism>
<protein>
    <submittedName>
        <fullName evidence="1">Uncharacterized protein</fullName>
    </submittedName>
</protein>
<dbReference type="Proteomes" id="UP000054843">
    <property type="component" value="Unassembled WGS sequence"/>
</dbReference>
<dbReference type="EMBL" id="JYDO01001533">
    <property type="protein sequence ID" value="KRZ64048.1"/>
    <property type="molecule type" value="Genomic_DNA"/>
</dbReference>
<accession>A0A0V1LX08</accession>
<keyword evidence="2" id="KW-1185">Reference proteome</keyword>
<gene>
    <name evidence="1" type="ORF">T10_2600</name>
</gene>
<comment type="caution">
    <text evidence="1">The sequence shown here is derived from an EMBL/GenBank/DDBJ whole genome shotgun (WGS) entry which is preliminary data.</text>
</comment>